<reference evidence="1 2" key="1">
    <citation type="submission" date="2018-11" db="EMBL/GenBank/DDBJ databases">
        <authorList>
            <consortium name="Pathogen Informatics"/>
        </authorList>
    </citation>
    <scope>NUCLEOTIDE SEQUENCE [LARGE SCALE GENOMIC DNA]</scope>
</reference>
<dbReference type="OrthoDB" id="5789060at2759"/>
<keyword evidence="2" id="KW-1185">Reference proteome</keyword>
<organism evidence="1 2">
    <name type="scientific">Strongylus vulgaris</name>
    <name type="common">Blood worm</name>
    <dbReference type="NCBI Taxonomy" id="40348"/>
    <lineage>
        <taxon>Eukaryota</taxon>
        <taxon>Metazoa</taxon>
        <taxon>Ecdysozoa</taxon>
        <taxon>Nematoda</taxon>
        <taxon>Chromadorea</taxon>
        <taxon>Rhabditida</taxon>
        <taxon>Rhabditina</taxon>
        <taxon>Rhabditomorpha</taxon>
        <taxon>Strongyloidea</taxon>
        <taxon>Strongylidae</taxon>
        <taxon>Strongylus</taxon>
    </lineage>
</organism>
<evidence type="ECO:0000313" key="1">
    <source>
        <dbReference type="EMBL" id="VDM85130.1"/>
    </source>
</evidence>
<dbReference type="Proteomes" id="UP000270094">
    <property type="component" value="Unassembled WGS sequence"/>
</dbReference>
<name>A0A3P7JHN0_STRVU</name>
<dbReference type="AlphaFoldDB" id="A0A3P7JHN0"/>
<evidence type="ECO:0000313" key="2">
    <source>
        <dbReference type="Proteomes" id="UP000270094"/>
    </source>
</evidence>
<accession>A0A3P7JHN0</accession>
<sequence length="72" mass="8046">MAMNISTVPNSRPARLAIKVCPTERMRSASAPFVTLEALSNAFHADPEFITEAELVREQTKLFKKRVRVSAD</sequence>
<dbReference type="EMBL" id="UYYB01136544">
    <property type="protein sequence ID" value="VDM85130.1"/>
    <property type="molecule type" value="Genomic_DNA"/>
</dbReference>
<proteinExistence type="predicted"/>
<gene>
    <name evidence="1" type="ORF">SVUK_LOCUS20128</name>
</gene>
<protein>
    <submittedName>
        <fullName evidence="1">Uncharacterized protein</fullName>
    </submittedName>
</protein>